<feature type="region of interest" description="Disordered" evidence="5">
    <location>
        <begin position="164"/>
        <end position="247"/>
    </location>
</feature>
<evidence type="ECO:0000256" key="5">
    <source>
        <dbReference type="SAM" id="MobiDB-lite"/>
    </source>
</evidence>
<evidence type="ECO:0000256" key="1">
    <source>
        <dbReference type="ARBA" id="ARBA00005234"/>
    </source>
</evidence>
<dbReference type="PROSITE" id="PS50600">
    <property type="entry name" value="ULP_PROTEASE"/>
    <property type="match status" value="1"/>
</dbReference>
<dbReference type="Pfam" id="PF02902">
    <property type="entry name" value="Peptidase_C48"/>
    <property type="match status" value="1"/>
</dbReference>
<dbReference type="Gene3D" id="3.30.310.130">
    <property type="entry name" value="Ubiquitin-related"/>
    <property type="match status" value="1"/>
</dbReference>
<keyword evidence="2 7" id="KW-0645">Protease</keyword>
<dbReference type="GO" id="GO:0006508">
    <property type="term" value="P:proteolysis"/>
    <property type="evidence" value="ECO:0007669"/>
    <property type="project" value="UniProtKB-KW"/>
</dbReference>
<dbReference type="EMBL" id="PQIB02000006">
    <property type="protein sequence ID" value="RLN11981.1"/>
    <property type="molecule type" value="Genomic_DNA"/>
</dbReference>
<organism evidence="7 8">
    <name type="scientific">Panicum miliaceum</name>
    <name type="common">Proso millet</name>
    <name type="synonym">Broomcorn millet</name>
    <dbReference type="NCBI Taxonomy" id="4540"/>
    <lineage>
        <taxon>Eukaryota</taxon>
        <taxon>Viridiplantae</taxon>
        <taxon>Streptophyta</taxon>
        <taxon>Embryophyta</taxon>
        <taxon>Tracheophyta</taxon>
        <taxon>Spermatophyta</taxon>
        <taxon>Magnoliopsida</taxon>
        <taxon>Liliopsida</taxon>
        <taxon>Poales</taxon>
        <taxon>Poaceae</taxon>
        <taxon>PACMAD clade</taxon>
        <taxon>Panicoideae</taxon>
        <taxon>Panicodae</taxon>
        <taxon>Paniceae</taxon>
        <taxon>Panicinae</taxon>
        <taxon>Panicum</taxon>
        <taxon>Panicum sect. Panicum</taxon>
    </lineage>
</organism>
<comment type="similarity">
    <text evidence="1">Belongs to the peptidase C48 family.</text>
</comment>
<dbReference type="GO" id="GO:0016926">
    <property type="term" value="P:protein desumoylation"/>
    <property type="evidence" value="ECO:0007669"/>
    <property type="project" value="UniProtKB-ARBA"/>
</dbReference>
<evidence type="ECO:0000256" key="2">
    <source>
        <dbReference type="ARBA" id="ARBA00022670"/>
    </source>
</evidence>
<feature type="compositionally biased region" description="Basic and acidic residues" evidence="5">
    <location>
        <begin position="19"/>
        <end position="28"/>
    </location>
</feature>
<feature type="region of interest" description="Disordered" evidence="5">
    <location>
        <begin position="1"/>
        <end position="28"/>
    </location>
</feature>
<evidence type="ECO:0000259" key="6">
    <source>
        <dbReference type="PROSITE" id="PS50600"/>
    </source>
</evidence>
<dbReference type="SUPFAM" id="SSF54001">
    <property type="entry name" value="Cysteine proteinases"/>
    <property type="match status" value="1"/>
</dbReference>
<dbReference type="AlphaFoldDB" id="A0A3L6RYI2"/>
<keyword evidence="8" id="KW-1185">Reference proteome</keyword>
<dbReference type="InterPro" id="IPR038765">
    <property type="entry name" value="Papain-like_cys_pep_sf"/>
</dbReference>
<feature type="region of interest" description="Disordered" evidence="5">
    <location>
        <begin position="106"/>
        <end position="130"/>
    </location>
</feature>
<dbReference type="OrthoDB" id="442460at2759"/>
<keyword evidence="4" id="KW-0788">Thiol protease</keyword>
<dbReference type="Gene3D" id="1.10.418.20">
    <property type="match status" value="1"/>
</dbReference>
<sequence length="579" mass="66174">MPMTAASQEELPREAGAADDEKLERGGVDAEVRLLSEQALREKARRTQDMLDSGIADRLPDRGKKLRLSLDDIHRELNRRQAPCGGARAPGGDGCERIVLSNCAESSDTRKASHHHRMDQVGRKPGSGLHCDPNRAKLSKADFQFSFGMDVKADVDISSLEMTTRSRNAPNTSVENEGKLCKEEDSCKPSSEPTDLFHEELHVDTSSNTEKISSDDASNNNDHNRICEAAPTPSRKRKGADPANFSMRLRSRKEEVVLLDGDTPHPDSAEGKSNNNWDAKKLYYPSREHPNSVEISSDDIRCLQPESLLSSPIMNFYIMYLQGPMSPISRPRGEYHIFNTYFFSKLEAMTSKEDKTTYFLKLRRWWKGVDIFEKAYMLLPVHAETHWSLVIICMPTKEDEAGPIILHLDSLKFHSSRLIFSVVSRFLKEEWNYLKENVSSAECPLRETVWKNFPRKIEKKTIEVPQQENDYDCGLFVLYYMQRFIQEAPKRLQKKDLSMFGKRWFQPEEPSQLRDEIRHLLQKCREADPKSYATELFGEAEPKNDVTEPMTSEHLQETVDAATAKDHALIEIEETCRSD</sequence>
<dbReference type="STRING" id="4540.A0A3L6RYI2"/>
<feature type="compositionally biased region" description="Basic and acidic residues" evidence="5">
    <location>
        <begin position="176"/>
        <end position="187"/>
    </location>
</feature>
<evidence type="ECO:0000313" key="7">
    <source>
        <dbReference type="EMBL" id="RLN11981.1"/>
    </source>
</evidence>
<protein>
    <submittedName>
        <fullName evidence="7">Ubiquitin-like-specific protease 1D</fullName>
    </submittedName>
</protein>
<gene>
    <name evidence="7" type="ORF">C2845_PM09G09760</name>
</gene>
<dbReference type="InterPro" id="IPR003653">
    <property type="entry name" value="Peptidase_C48_C"/>
</dbReference>
<proteinExistence type="inferred from homology"/>
<feature type="domain" description="Ubiquitin-like protease family profile" evidence="6">
    <location>
        <begin position="293"/>
        <end position="484"/>
    </location>
</feature>
<dbReference type="Proteomes" id="UP000275267">
    <property type="component" value="Unassembled WGS sequence"/>
</dbReference>
<dbReference type="PANTHER" id="PTHR46915">
    <property type="entry name" value="UBIQUITIN-LIKE PROTEASE 4-RELATED"/>
    <property type="match status" value="1"/>
</dbReference>
<name>A0A3L6RYI2_PANMI</name>
<keyword evidence="3" id="KW-0378">Hydrolase</keyword>
<evidence type="ECO:0000256" key="4">
    <source>
        <dbReference type="ARBA" id="ARBA00022807"/>
    </source>
</evidence>
<dbReference type="PANTHER" id="PTHR46915:SF2">
    <property type="entry name" value="UBIQUITIN-LIKE PROTEASE 4"/>
    <property type="match status" value="1"/>
</dbReference>
<comment type="caution">
    <text evidence="7">The sequence shown here is derived from an EMBL/GenBank/DDBJ whole genome shotgun (WGS) entry which is preliminary data.</text>
</comment>
<evidence type="ECO:0000256" key="3">
    <source>
        <dbReference type="ARBA" id="ARBA00022801"/>
    </source>
</evidence>
<feature type="compositionally biased region" description="Polar residues" evidence="5">
    <location>
        <begin position="164"/>
        <end position="175"/>
    </location>
</feature>
<reference evidence="8" key="1">
    <citation type="journal article" date="2019" name="Nat. Commun.">
        <title>The genome of broomcorn millet.</title>
        <authorList>
            <person name="Zou C."/>
            <person name="Miki D."/>
            <person name="Li D."/>
            <person name="Tang Q."/>
            <person name="Xiao L."/>
            <person name="Rajput S."/>
            <person name="Deng P."/>
            <person name="Jia W."/>
            <person name="Huang R."/>
            <person name="Zhang M."/>
            <person name="Sun Y."/>
            <person name="Hu J."/>
            <person name="Fu X."/>
            <person name="Schnable P.S."/>
            <person name="Li F."/>
            <person name="Zhang H."/>
            <person name="Feng B."/>
            <person name="Zhu X."/>
            <person name="Liu R."/>
            <person name="Schnable J.C."/>
            <person name="Zhu J.-K."/>
            <person name="Zhang H."/>
        </authorList>
    </citation>
    <scope>NUCLEOTIDE SEQUENCE [LARGE SCALE GENOMIC DNA]</scope>
</reference>
<accession>A0A3L6RYI2</accession>
<evidence type="ECO:0000313" key="8">
    <source>
        <dbReference type="Proteomes" id="UP000275267"/>
    </source>
</evidence>
<dbReference type="GO" id="GO:0008234">
    <property type="term" value="F:cysteine-type peptidase activity"/>
    <property type="evidence" value="ECO:0007669"/>
    <property type="project" value="UniProtKB-KW"/>
</dbReference>